<reference evidence="2 3" key="1">
    <citation type="submission" date="2017-04" db="EMBL/GenBank/DDBJ databases">
        <authorList>
            <consortium name="Geobacter pelophilus Genome Sequencing"/>
            <person name="Aoyagi T."/>
            <person name="Koike H."/>
            <person name="Hori T."/>
        </authorList>
    </citation>
    <scope>NUCLEOTIDE SEQUENCE [LARGE SCALE GENOMIC DNA]</scope>
    <source>
        <strain evidence="2 3">Drf2</strain>
    </source>
</reference>
<evidence type="ECO:0000259" key="1">
    <source>
        <dbReference type="Pfam" id="PF01370"/>
    </source>
</evidence>
<dbReference type="Proteomes" id="UP000194153">
    <property type="component" value="Unassembled WGS sequence"/>
</dbReference>
<dbReference type="InterPro" id="IPR051783">
    <property type="entry name" value="NAD(P)-dependent_oxidoreduct"/>
</dbReference>
<comment type="caution">
    <text evidence="2">The sequence shown here is derived from an EMBL/GenBank/DDBJ whole genome shotgun (WGS) entry which is preliminary data.</text>
</comment>
<sequence>MSTFRRNEEQVAGAASYQGNLDQPETLFGLPTKGAGVIYLAPPPGGGHEDTRMRNFLASIPTGEEPEKIVYISTSAVYGDCGTATVTEESETNPQTTRGKRRLHAERLVTEWGRERRVPVVILRVTAIYAADRLPVTQLTTGQPVLREEESLPSNRIHADDLSRICLAALEKGKDGAVLNVSDGCSTTMTSYFNAAADRLGLPRPRQVTMEEARRVMTPLMISYFSEGRVVSNCKMLDELGIELLYPDLESGLKE</sequence>
<evidence type="ECO:0000313" key="3">
    <source>
        <dbReference type="Proteomes" id="UP000194153"/>
    </source>
</evidence>
<evidence type="ECO:0000313" key="2">
    <source>
        <dbReference type="EMBL" id="GAW66542.1"/>
    </source>
</evidence>
<accession>A0ABQ0MHI9</accession>
<reference evidence="3" key="2">
    <citation type="submission" date="2017-05" db="EMBL/GenBank/DDBJ databases">
        <title>Draft genome sequence of Geobacter pelophilus, a iron(III)-reducing bacteria.</title>
        <authorList>
            <person name="Aoyagi T."/>
            <person name="Koike H."/>
            <person name="Morita T."/>
            <person name="Sato Y."/>
            <person name="Habe H."/>
            <person name="Hori T."/>
        </authorList>
    </citation>
    <scope>NUCLEOTIDE SEQUENCE [LARGE SCALE GENOMIC DNA]</scope>
    <source>
        <strain evidence="3">Drf2</strain>
    </source>
</reference>
<dbReference type="Pfam" id="PF01370">
    <property type="entry name" value="Epimerase"/>
    <property type="match status" value="1"/>
</dbReference>
<feature type="domain" description="NAD-dependent epimerase/dehydratase" evidence="1">
    <location>
        <begin position="65"/>
        <end position="181"/>
    </location>
</feature>
<gene>
    <name evidence="2" type="ORF">GPEL0_01r1956</name>
</gene>
<name>A0ABQ0MHI9_9BACT</name>
<dbReference type="EMBL" id="BDQG01000001">
    <property type="protein sequence ID" value="GAW66542.1"/>
    <property type="molecule type" value="Genomic_DNA"/>
</dbReference>
<protein>
    <submittedName>
        <fullName evidence="2">NAD-dependent nucleoside diphosphate-sugar epimerase/dehydratase</fullName>
    </submittedName>
</protein>
<proteinExistence type="predicted"/>
<dbReference type="PANTHER" id="PTHR48079:SF6">
    <property type="entry name" value="NAD(P)-BINDING DOMAIN-CONTAINING PROTEIN-RELATED"/>
    <property type="match status" value="1"/>
</dbReference>
<organism evidence="2 3">
    <name type="scientific">Geoanaerobacter pelophilus</name>
    <dbReference type="NCBI Taxonomy" id="60036"/>
    <lineage>
        <taxon>Bacteria</taxon>
        <taxon>Pseudomonadati</taxon>
        <taxon>Thermodesulfobacteriota</taxon>
        <taxon>Desulfuromonadia</taxon>
        <taxon>Geobacterales</taxon>
        <taxon>Geobacteraceae</taxon>
        <taxon>Geoanaerobacter</taxon>
    </lineage>
</organism>
<dbReference type="Gene3D" id="3.40.50.720">
    <property type="entry name" value="NAD(P)-binding Rossmann-like Domain"/>
    <property type="match status" value="1"/>
</dbReference>
<dbReference type="PANTHER" id="PTHR48079">
    <property type="entry name" value="PROTEIN YEEZ"/>
    <property type="match status" value="1"/>
</dbReference>
<dbReference type="InterPro" id="IPR036291">
    <property type="entry name" value="NAD(P)-bd_dom_sf"/>
</dbReference>
<keyword evidence="3" id="KW-1185">Reference proteome</keyword>
<dbReference type="SUPFAM" id="SSF51735">
    <property type="entry name" value="NAD(P)-binding Rossmann-fold domains"/>
    <property type="match status" value="1"/>
</dbReference>
<dbReference type="InterPro" id="IPR001509">
    <property type="entry name" value="Epimerase_deHydtase"/>
</dbReference>